<dbReference type="Proteomes" id="UP000198327">
    <property type="component" value="Unassembled WGS sequence"/>
</dbReference>
<proteinExistence type="predicted"/>
<sequence>MFARPERSAETRKSSGTACRTTTNNVVAKRYSVGTVVSWGLRKPVVVFEFTAVGHHELMSDLEYLATLLAGLDAEIARVSAAESGSDEHSSAIDDAVDAVLRLRAKVKAGYPSKKAYYIAASTDPNGIRLEGISALQGKRAHELVRDGGWMHTDSTTVLDLLDDDQISRYRAVAGRGVTQTFRDSREYLAAATGLAEK</sequence>
<organism evidence="1 2">
    <name type="scientific">Rhodococcoides kyotonense</name>
    <dbReference type="NCBI Taxonomy" id="398843"/>
    <lineage>
        <taxon>Bacteria</taxon>
        <taxon>Bacillati</taxon>
        <taxon>Actinomycetota</taxon>
        <taxon>Actinomycetes</taxon>
        <taxon>Mycobacteriales</taxon>
        <taxon>Nocardiaceae</taxon>
        <taxon>Rhodococcoides</taxon>
    </lineage>
</organism>
<dbReference type="AlphaFoldDB" id="A0A239MSJ2"/>
<reference evidence="2" key="1">
    <citation type="submission" date="2017-06" db="EMBL/GenBank/DDBJ databases">
        <authorList>
            <person name="Varghese N."/>
            <person name="Submissions S."/>
        </authorList>
    </citation>
    <scope>NUCLEOTIDE SEQUENCE [LARGE SCALE GENOMIC DNA]</scope>
    <source>
        <strain evidence="2">JCM 23211</strain>
    </source>
</reference>
<protein>
    <submittedName>
        <fullName evidence="1">Uncharacterized protein</fullName>
    </submittedName>
</protein>
<dbReference type="EMBL" id="FZOW01000021">
    <property type="protein sequence ID" value="SNT44938.1"/>
    <property type="molecule type" value="Genomic_DNA"/>
</dbReference>
<evidence type="ECO:0000313" key="2">
    <source>
        <dbReference type="Proteomes" id="UP000198327"/>
    </source>
</evidence>
<gene>
    <name evidence="1" type="ORF">SAMN05421642_1214</name>
</gene>
<accession>A0A239MSJ2</accession>
<name>A0A239MSJ2_9NOCA</name>
<keyword evidence="2" id="KW-1185">Reference proteome</keyword>
<evidence type="ECO:0000313" key="1">
    <source>
        <dbReference type="EMBL" id="SNT44938.1"/>
    </source>
</evidence>